<keyword evidence="12" id="KW-1185">Reference proteome</keyword>
<comment type="subunit">
    <text evidence="7">Heterotetramer of 2 PreA and 2 PreT subunits.</text>
</comment>
<evidence type="ECO:0000256" key="3">
    <source>
        <dbReference type="ARBA" id="ARBA00032722"/>
    </source>
</evidence>
<dbReference type="STRING" id="311402.Avi_3448"/>
<evidence type="ECO:0000256" key="4">
    <source>
        <dbReference type="ARBA" id="ARBA00047685"/>
    </source>
</evidence>
<dbReference type="Gene3D" id="1.10.1060.10">
    <property type="entry name" value="Alpha-helical ferredoxin"/>
    <property type="match status" value="1"/>
</dbReference>
<feature type="domain" description="FAD/NAD(P)-binding" evidence="9">
    <location>
        <begin position="164"/>
        <end position="453"/>
    </location>
</feature>
<reference evidence="11 12" key="1">
    <citation type="journal article" date="2009" name="J. Bacteriol.">
        <title>Genome sequences of three Agrobacterium biovars help elucidate the evolution of multichromosome genomes in bacteria.</title>
        <authorList>
            <person name="Slater S.C."/>
            <person name="Goldman B.S."/>
            <person name="Goodner B."/>
            <person name="Setubal J.C."/>
            <person name="Farrand S.K."/>
            <person name="Nester E.W."/>
            <person name="Burr T.J."/>
            <person name="Banta L."/>
            <person name="Dickerman A.W."/>
            <person name="Paulsen I."/>
            <person name="Otten L."/>
            <person name="Suen G."/>
            <person name="Welch R."/>
            <person name="Almeida N.F."/>
            <person name="Arnold F."/>
            <person name="Burton O.T."/>
            <person name="Du Z."/>
            <person name="Ewing A."/>
            <person name="Godsy E."/>
            <person name="Heisel S."/>
            <person name="Houmiel K.L."/>
            <person name="Jhaveri J."/>
            <person name="Lu J."/>
            <person name="Miller N.M."/>
            <person name="Norton S."/>
            <person name="Chen Q."/>
            <person name="Phoolcharoen W."/>
            <person name="Ohlin V."/>
            <person name="Ondrusek D."/>
            <person name="Pride N."/>
            <person name="Stricklin S.L."/>
            <person name="Sun J."/>
            <person name="Wheeler C."/>
            <person name="Wilson L."/>
            <person name="Zhu H."/>
            <person name="Wood D.W."/>
        </authorList>
    </citation>
    <scope>NUCLEOTIDE SEQUENCE [LARGE SCALE GENOMIC DNA]</scope>
    <source>
        <strain evidence="12">S4 / ATCC BAA-846</strain>
    </source>
</reference>
<dbReference type="GO" id="GO:0051536">
    <property type="term" value="F:iron-sulfur cluster binding"/>
    <property type="evidence" value="ECO:0007669"/>
    <property type="project" value="InterPro"/>
</dbReference>
<dbReference type="SUPFAM" id="SSF51971">
    <property type="entry name" value="Nucleotide-binding domain"/>
    <property type="match status" value="1"/>
</dbReference>
<dbReference type="eggNOG" id="COG0493">
    <property type="taxonomic scope" value="Bacteria"/>
</dbReference>
<keyword evidence="1" id="KW-0560">Oxidoreductase</keyword>
<dbReference type="Gene3D" id="3.50.50.60">
    <property type="entry name" value="FAD/NAD(P)-binding domain"/>
    <property type="match status" value="2"/>
</dbReference>
<name>B9JR58_ALLAM</name>
<dbReference type="Proteomes" id="UP000001596">
    <property type="component" value="Chromosome 1"/>
</dbReference>
<dbReference type="AlphaFoldDB" id="B9JR58"/>
<dbReference type="InterPro" id="IPR009051">
    <property type="entry name" value="Helical_ferredxn"/>
</dbReference>
<feature type="domain" description="Dihydroprymidine dehydrogenase" evidence="10">
    <location>
        <begin position="41"/>
        <end position="151"/>
    </location>
</feature>
<evidence type="ECO:0000256" key="6">
    <source>
        <dbReference type="ARBA" id="ARBA00049578"/>
    </source>
</evidence>
<evidence type="ECO:0000259" key="10">
    <source>
        <dbReference type="Pfam" id="PF14691"/>
    </source>
</evidence>
<evidence type="ECO:0000256" key="7">
    <source>
        <dbReference type="ARBA" id="ARBA00049714"/>
    </source>
</evidence>
<evidence type="ECO:0000313" key="11">
    <source>
        <dbReference type="EMBL" id="ACM37469.1"/>
    </source>
</evidence>
<dbReference type="Pfam" id="PF14691">
    <property type="entry name" value="Fer4_20"/>
    <property type="match status" value="1"/>
</dbReference>
<comment type="catalytic activity">
    <reaction evidence="5">
        <text>5,6-dihydrouracil + NAD(+) = uracil + NADH + H(+)</text>
        <dbReference type="Rhea" id="RHEA:20189"/>
        <dbReference type="ChEBI" id="CHEBI:15378"/>
        <dbReference type="ChEBI" id="CHEBI:15901"/>
        <dbReference type="ChEBI" id="CHEBI:17568"/>
        <dbReference type="ChEBI" id="CHEBI:57540"/>
        <dbReference type="ChEBI" id="CHEBI:57945"/>
        <dbReference type="EC" id="1.3.1.1"/>
    </reaction>
</comment>
<dbReference type="PANTHER" id="PTHR43073:SF2">
    <property type="entry name" value="DIHYDROPYRIMIDINE DEHYDROGENASE [NADP(+)]"/>
    <property type="match status" value="1"/>
</dbReference>
<comment type="catalytic activity">
    <reaction evidence="4">
        <text>5,6-dihydrothymine + NAD(+) = thymine + NADH + H(+)</text>
        <dbReference type="Rhea" id="RHEA:28791"/>
        <dbReference type="ChEBI" id="CHEBI:15378"/>
        <dbReference type="ChEBI" id="CHEBI:17821"/>
        <dbReference type="ChEBI" id="CHEBI:27468"/>
        <dbReference type="ChEBI" id="CHEBI:57540"/>
        <dbReference type="ChEBI" id="CHEBI:57945"/>
        <dbReference type="EC" id="1.3.1.1"/>
    </reaction>
</comment>
<accession>B9JR58</accession>
<evidence type="ECO:0000256" key="2">
    <source>
        <dbReference type="ARBA" id="ARBA00030119"/>
    </source>
</evidence>
<gene>
    <name evidence="11" type="ordered locus">Avi_3448</name>
</gene>
<sequence length="475" mass="50187">MINFLSCVTIFPIASNKKEGTAMRKLEPGVKAGRLDAADYVKNFSDLHPRLGDHEALVASDRCYFCYDAPCMTACPTSIDIPLFIRQISTGNPTGSAKTIFDQNILGGMCARVCPTEQLCEEACVRNTAEERPVEIGRLQRYATDLAIEHGHQFYTAAASTGKTIAVVGAGPAGLACAHRLAMHGHSVTIYDTRPKAGGLNEYGIAAYKTPEGFAQAEVDYILSIGNIDVLHGQMLGRDFTLADLKAKFDAVFLGTGLGNVNMLTIPGADTNGVMDAVEFIAHLRQANAKSDVPVGRDVVVIGGGMTAIDAGVQAKLLGAENVTICYRRGKEHMNASDYEQDLAASKGVQIRHWLQPKEVAHHGGHVASISFEYTHLENGLMKGTGHITEIKADQILVAIGQKLDPEGQDSLAMQGGKIAVDAEGRTSLAGVWAGGDCAFGGQDLTVSAVAMGRDAAESINLTLAADASGVSAVA</sequence>
<dbReference type="EMBL" id="CP000633">
    <property type="protein sequence ID" value="ACM37469.1"/>
    <property type="molecule type" value="Genomic_DNA"/>
</dbReference>
<protein>
    <recommendedName>
        <fullName evidence="8">dihydrouracil dehydrogenase (NAD(+))</fullName>
        <ecNumber evidence="8">1.3.1.1</ecNumber>
    </recommendedName>
    <alternativeName>
        <fullName evidence="3">Dihydrothymine dehydrogenase</fullName>
    </alternativeName>
    <alternativeName>
        <fullName evidence="2">Dihydrouracil dehydrogenase</fullName>
    </alternativeName>
</protein>
<dbReference type="Pfam" id="PF07992">
    <property type="entry name" value="Pyr_redox_2"/>
    <property type="match status" value="1"/>
</dbReference>
<proteinExistence type="predicted"/>
<dbReference type="InterPro" id="IPR023753">
    <property type="entry name" value="FAD/NAD-binding_dom"/>
</dbReference>
<evidence type="ECO:0000259" key="9">
    <source>
        <dbReference type="Pfam" id="PF07992"/>
    </source>
</evidence>
<evidence type="ECO:0000256" key="5">
    <source>
        <dbReference type="ARBA" id="ARBA00048792"/>
    </source>
</evidence>
<evidence type="ECO:0000256" key="1">
    <source>
        <dbReference type="ARBA" id="ARBA00023002"/>
    </source>
</evidence>
<dbReference type="InterPro" id="IPR036188">
    <property type="entry name" value="FAD/NAD-bd_sf"/>
</dbReference>
<dbReference type="HOGENOM" id="CLU_000422_3_3_5"/>
<dbReference type="SUPFAM" id="SSF46548">
    <property type="entry name" value="alpha-helical ferredoxin"/>
    <property type="match status" value="1"/>
</dbReference>
<dbReference type="EC" id="1.3.1.1" evidence="8"/>
<dbReference type="KEGG" id="avi:Avi_3448"/>
<dbReference type="InterPro" id="IPR028261">
    <property type="entry name" value="DPD_II"/>
</dbReference>
<dbReference type="PRINTS" id="PR00469">
    <property type="entry name" value="PNDRDTASEII"/>
</dbReference>
<comment type="function">
    <text evidence="6">Involved in pyrimidine base degradation. Catalyzes physiologically the reduction of uracil to 5,6-dihydrouracil (DHU) by using NADH as a specific cosubstrate. It also catalyzes the reverse reaction and the reduction of thymine to 5,6-dihydrothymine (DHT).</text>
</comment>
<evidence type="ECO:0000313" key="12">
    <source>
        <dbReference type="Proteomes" id="UP000001596"/>
    </source>
</evidence>
<dbReference type="PRINTS" id="PR00368">
    <property type="entry name" value="FADPNR"/>
</dbReference>
<evidence type="ECO:0000256" key="8">
    <source>
        <dbReference type="ARBA" id="ARBA00049728"/>
    </source>
</evidence>
<dbReference type="GO" id="GO:0004159">
    <property type="term" value="F:dihydropyrimidine dehydrogenase (NAD+) activity"/>
    <property type="evidence" value="ECO:0007669"/>
    <property type="project" value="UniProtKB-EC"/>
</dbReference>
<dbReference type="PANTHER" id="PTHR43073">
    <property type="entry name" value="DIHYDROPYRIMIDINE DEHYDROGENASE [NADP(+)]"/>
    <property type="match status" value="1"/>
</dbReference>
<organism evidence="11 12">
    <name type="scientific">Allorhizobium ampelinum (strain ATCC BAA-846 / DSM 112012 / S4)</name>
    <name type="common">Agrobacterium vitis (strain S4)</name>
    <dbReference type="NCBI Taxonomy" id="311402"/>
    <lineage>
        <taxon>Bacteria</taxon>
        <taxon>Pseudomonadati</taxon>
        <taxon>Pseudomonadota</taxon>
        <taxon>Alphaproteobacteria</taxon>
        <taxon>Hyphomicrobiales</taxon>
        <taxon>Rhizobiaceae</taxon>
        <taxon>Rhizobium/Agrobacterium group</taxon>
        <taxon>Allorhizobium</taxon>
        <taxon>Allorhizobium ampelinum</taxon>
    </lineage>
</organism>